<dbReference type="InterPro" id="IPR001926">
    <property type="entry name" value="TrpB-like_PALP"/>
</dbReference>
<evidence type="ECO:0000313" key="5">
    <source>
        <dbReference type="Proteomes" id="UP000321638"/>
    </source>
</evidence>
<comment type="cofactor">
    <cofactor evidence="1">
        <name>pyridoxal 5'-phosphate</name>
        <dbReference type="ChEBI" id="CHEBI:597326"/>
    </cofactor>
</comment>
<proteinExistence type="predicted"/>
<keyword evidence="2" id="KW-0663">Pyridoxal phosphate</keyword>
<dbReference type="Gene3D" id="3.40.50.1100">
    <property type="match status" value="3"/>
</dbReference>
<dbReference type="InterPro" id="IPR010081">
    <property type="entry name" value="DiNH2opropionate_NH3_lyase"/>
</dbReference>
<dbReference type="EC" id="4.3.1.15" evidence="4"/>
<reference evidence="4 5" key="1">
    <citation type="submission" date="2019-06" db="EMBL/GenBank/DDBJ databases">
        <title>New taxonomy in bacterial strain CC-CFT640, isolated from vineyard.</title>
        <authorList>
            <person name="Lin S.-Y."/>
            <person name="Tsai C.-F."/>
            <person name="Young C.-C."/>
        </authorList>
    </citation>
    <scope>NUCLEOTIDE SEQUENCE [LARGE SCALE GENOMIC DNA]</scope>
    <source>
        <strain evidence="4 5">CC-CFT640</strain>
    </source>
</reference>
<dbReference type="AlphaFoldDB" id="A0A5C8PK75"/>
<accession>A0A5C8PK75</accession>
<dbReference type="SUPFAM" id="SSF53686">
    <property type="entry name" value="Tryptophan synthase beta subunit-like PLP-dependent enzymes"/>
    <property type="match status" value="1"/>
</dbReference>
<dbReference type="NCBIfam" id="TIGR01747">
    <property type="entry name" value="diampropi_NH3ly"/>
    <property type="match status" value="1"/>
</dbReference>
<comment type="caution">
    <text evidence="4">The sequence shown here is derived from an EMBL/GenBank/DDBJ whole genome shotgun (WGS) entry which is preliminary data.</text>
</comment>
<dbReference type="CDD" id="cd00640">
    <property type="entry name" value="Trp-synth-beta_II"/>
    <property type="match status" value="1"/>
</dbReference>
<dbReference type="InterPro" id="IPR036052">
    <property type="entry name" value="TrpB-like_PALP_sf"/>
</dbReference>
<dbReference type="GO" id="GO:0008838">
    <property type="term" value="F:diaminopropionate ammonia-lyase activity"/>
    <property type="evidence" value="ECO:0007669"/>
    <property type="project" value="UniProtKB-EC"/>
</dbReference>
<dbReference type="OrthoDB" id="34584at2"/>
<dbReference type="PANTHER" id="PTHR42937">
    <property type="match status" value="1"/>
</dbReference>
<name>A0A5C8PK75_9HYPH</name>
<dbReference type="RefSeq" id="WP_147848240.1">
    <property type="nucleotide sequence ID" value="NZ_VDUZ01000019.1"/>
</dbReference>
<evidence type="ECO:0000256" key="1">
    <source>
        <dbReference type="ARBA" id="ARBA00001933"/>
    </source>
</evidence>
<sequence>MLVTPSRKHDGALPEGCDVLLGRDAPSLVRAYPSLTGSTAATPLRRLAHLARRLGIGALHAKDEGFRLGLESFKALGGSFAVARLVQDWAAAALARDVAPSELTSPEVRRIAAEHTVACATDGNHGRSVAAGARLLGCRAVIFVHPHVNAERLDAMRAFGATIEVVDGTYDDAVAACARVAAARGWDIVSDTAWPGYETVPGHVMQGYTVMIDEALAALEEQGERLTHVFVQGGVGGLAAAVAGHIQLRYGADRPRIVVVEPERANCLLQSAQAGKPVQIQAGAPTVMGMLECYQPSLLAWRVLERAADAFMDVPDEAAIATMRTLATPDGDDPAIVAGESGGAGLAGLIRAAGDPRMRADLGLDEHASVLVIISEGATAPKRYAELVGRTPDAVRAST</sequence>
<evidence type="ECO:0000313" key="4">
    <source>
        <dbReference type="EMBL" id="TXL74277.1"/>
    </source>
</evidence>
<evidence type="ECO:0000259" key="3">
    <source>
        <dbReference type="Pfam" id="PF00291"/>
    </source>
</evidence>
<organism evidence="4 5">
    <name type="scientific">Vineibacter terrae</name>
    <dbReference type="NCBI Taxonomy" id="2586908"/>
    <lineage>
        <taxon>Bacteria</taxon>
        <taxon>Pseudomonadati</taxon>
        <taxon>Pseudomonadota</taxon>
        <taxon>Alphaproteobacteria</taxon>
        <taxon>Hyphomicrobiales</taxon>
        <taxon>Vineibacter</taxon>
    </lineage>
</organism>
<keyword evidence="4" id="KW-0456">Lyase</keyword>
<dbReference type="PANTHER" id="PTHR42937:SF1">
    <property type="entry name" value="DIAMINOPROPIONATE AMMONIA-LYASE"/>
    <property type="match status" value="1"/>
</dbReference>
<dbReference type="Proteomes" id="UP000321638">
    <property type="component" value="Unassembled WGS sequence"/>
</dbReference>
<dbReference type="Pfam" id="PF00291">
    <property type="entry name" value="PALP"/>
    <property type="match status" value="1"/>
</dbReference>
<dbReference type="GO" id="GO:0030170">
    <property type="term" value="F:pyridoxal phosphate binding"/>
    <property type="evidence" value="ECO:0007669"/>
    <property type="project" value="InterPro"/>
</dbReference>
<keyword evidence="5" id="KW-1185">Reference proteome</keyword>
<gene>
    <name evidence="4" type="ORF">FHP25_17465</name>
</gene>
<feature type="domain" description="Tryptophan synthase beta chain-like PALP" evidence="3">
    <location>
        <begin position="39"/>
        <end position="375"/>
    </location>
</feature>
<dbReference type="NCBIfam" id="NF006058">
    <property type="entry name" value="PRK08206.1"/>
    <property type="match status" value="1"/>
</dbReference>
<dbReference type="EMBL" id="VDUZ01000019">
    <property type="protein sequence ID" value="TXL74277.1"/>
    <property type="molecule type" value="Genomic_DNA"/>
</dbReference>
<protein>
    <submittedName>
        <fullName evidence="4">Diaminopropionate ammonia-lyase</fullName>
        <ecNumber evidence="4">4.3.1.15</ecNumber>
    </submittedName>
</protein>
<evidence type="ECO:0000256" key="2">
    <source>
        <dbReference type="ARBA" id="ARBA00022898"/>
    </source>
</evidence>